<comment type="caution">
    <text evidence="1">The sequence shown here is derived from an EMBL/GenBank/DDBJ whole genome shotgun (WGS) entry which is preliminary data.</text>
</comment>
<keyword evidence="1" id="KW-0687">Ribonucleoprotein</keyword>
<name>K1YCU3_9BACT</name>
<keyword evidence="1" id="KW-0689">Ribosomal protein</keyword>
<dbReference type="EMBL" id="AMFJ01034153">
    <property type="protein sequence ID" value="EKD30113.1"/>
    <property type="molecule type" value="Genomic_DNA"/>
</dbReference>
<accession>K1YCU3</accession>
<organism evidence="1">
    <name type="scientific">uncultured bacterium</name>
    <name type="common">gcode 4</name>
    <dbReference type="NCBI Taxonomy" id="1234023"/>
    <lineage>
        <taxon>Bacteria</taxon>
        <taxon>environmental samples</taxon>
    </lineage>
</organism>
<sequence>MLEPKKLMAIKDFLDSAQKSIISAKKILATMSDDTELKKELEYLDASGLSSYQSGDEKIIEGVFTGESMLGSDGAMYPVPQNYASKSKLVQGSKLKAIIHSDGKITYKIIEEIEHETKIGLLTKNKDRFQVIADGKTYNTLLAAVTFIKWEIGDSVSIRVPKGKDATYAAIEAIIPKTLSKE</sequence>
<reference evidence="1" key="1">
    <citation type="journal article" date="2012" name="Science">
        <title>Fermentation, hydrogen, and sulfur metabolism in multiple uncultivated bacterial phyla.</title>
        <authorList>
            <person name="Wrighton K.C."/>
            <person name="Thomas B.C."/>
            <person name="Sharon I."/>
            <person name="Miller C.S."/>
            <person name="Castelle C.J."/>
            <person name="VerBerkmoes N.C."/>
            <person name="Wilkins M.J."/>
            <person name="Hettich R.L."/>
            <person name="Lipton M.S."/>
            <person name="Williams K.H."/>
            <person name="Long P.E."/>
            <person name="Banfield J.F."/>
        </authorList>
    </citation>
    <scope>NUCLEOTIDE SEQUENCE [LARGE SCALE GENOMIC DNA]</scope>
</reference>
<protein>
    <submittedName>
        <fullName evidence="1">50S ribosomal protein L7/L12</fullName>
    </submittedName>
</protein>
<dbReference type="AlphaFoldDB" id="K1YCU3"/>
<gene>
    <name evidence="1" type="ORF">ACD_78C00153G0004</name>
</gene>
<proteinExistence type="predicted"/>
<evidence type="ECO:0000313" key="1">
    <source>
        <dbReference type="EMBL" id="EKD30113.1"/>
    </source>
</evidence>
<dbReference type="GO" id="GO:0005840">
    <property type="term" value="C:ribosome"/>
    <property type="evidence" value="ECO:0007669"/>
    <property type="project" value="UniProtKB-KW"/>
</dbReference>